<dbReference type="SUPFAM" id="SSF56601">
    <property type="entry name" value="beta-lactamase/transpeptidase-like"/>
    <property type="match status" value="1"/>
</dbReference>
<keyword evidence="4" id="KW-1185">Reference proteome</keyword>
<gene>
    <name evidence="3" type="ORF">YM304_15120</name>
</gene>
<evidence type="ECO:0000256" key="1">
    <source>
        <dbReference type="SAM" id="MobiDB-lite"/>
    </source>
</evidence>
<sequence length="420" mass="43546">MSPSSLPPSSAVPPTTSVLPVSGPVDEADADGLDETVDPLGEVVYDDPTFDIGPQVDIDIDLARFPVDDAGIGGGAPEPGAPDEPDDTPLTGWAAVDRYLESVLVVPGNTAAALAVSIGGDVVHTAAFGERDPSTGDPAEPHDRFRIASISKPITAIVAMTLVEDGVVGLDDPIGGVLAEHVGLSSVSSGAQQLTLRRLLSHRSGFGKYESTFFRSGADDCTDAARQGLARGVGGGGYIYSNMNYCLAGLLIEALTGLTYEQAAYQQLLTPLGISGMRLAPTFDPGPDEIQHQTTDGRNYMETLGGAGSWIASPTDLVTILDSLDLSTSGFKPLDQSTVFQMAIPVGGQYGQRGYGLGLISYGDGRFGHTGTIESTHAMLLNRGDGVTWALTVAGQSPSESTALEQIMNRAFEAGGFVTG</sequence>
<feature type="compositionally biased region" description="Acidic residues" evidence="1">
    <location>
        <begin position="26"/>
        <end position="36"/>
    </location>
</feature>
<protein>
    <submittedName>
        <fullName evidence="3">Peptidase S12 family protein</fullName>
    </submittedName>
</protein>
<dbReference type="AlphaFoldDB" id="A0A6C7ECT3"/>
<dbReference type="PANTHER" id="PTHR46825:SF9">
    <property type="entry name" value="BETA-LACTAMASE-RELATED DOMAIN-CONTAINING PROTEIN"/>
    <property type="match status" value="1"/>
</dbReference>
<dbReference type="InterPro" id="IPR001466">
    <property type="entry name" value="Beta-lactam-related"/>
</dbReference>
<evidence type="ECO:0000259" key="2">
    <source>
        <dbReference type="Pfam" id="PF00144"/>
    </source>
</evidence>
<name>A0A6C7ECT3_ILUCY</name>
<reference evidence="3 4" key="1">
    <citation type="journal article" date="2013" name="Int. J. Syst. Evol. Microbiol.">
        <title>Ilumatobacter nonamiense sp. nov. and Ilumatobacter coccineum sp. nov., isolated from seashore sand.</title>
        <authorList>
            <person name="Matsumoto A."/>
            <person name="Kasai H."/>
            <person name="Matsuo Y."/>
            <person name="Shizuri Y."/>
            <person name="Ichikawa N."/>
            <person name="Fujita N."/>
            <person name="Omura S."/>
            <person name="Takahashi Y."/>
        </authorList>
    </citation>
    <scope>NUCLEOTIDE SEQUENCE [LARGE SCALE GENOMIC DNA]</scope>
    <source>
        <strain evidence="4">NBRC 103263 / KCTC 29153 / YM16-304</strain>
    </source>
</reference>
<dbReference type="PANTHER" id="PTHR46825">
    <property type="entry name" value="D-ALANYL-D-ALANINE-CARBOXYPEPTIDASE/ENDOPEPTIDASE AMPH"/>
    <property type="match status" value="1"/>
</dbReference>
<dbReference type="EMBL" id="AP012057">
    <property type="protein sequence ID" value="BAN01826.1"/>
    <property type="molecule type" value="Genomic_DNA"/>
</dbReference>
<dbReference type="InterPro" id="IPR012338">
    <property type="entry name" value="Beta-lactam/transpept-like"/>
</dbReference>
<dbReference type="KEGG" id="aym:YM304_15120"/>
<feature type="region of interest" description="Disordered" evidence="1">
    <location>
        <begin position="69"/>
        <end position="90"/>
    </location>
</feature>
<proteinExistence type="predicted"/>
<accession>A0A6C7ECT3</accession>
<dbReference type="InterPro" id="IPR050491">
    <property type="entry name" value="AmpC-like"/>
</dbReference>
<feature type="compositionally biased region" description="Low complexity" evidence="1">
    <location>
        <begin position="1"/>
        <end position="25"/>
    </location>
</feature>
<dbReference type="Pfam" id="PF00144">
    <property type="entry name" value="Beta-lactamase"/>
    <property type="match status" value="1"/>
</dbReference>
<dbReference type="Proteomes" id="UP000011863">
    <property type="component" value="Chromosome"/>
</dbReference>
<feature type="region of interest" description="Disordered" evidence="1">
    <location>
        <begin position="1"/>
        <end position="36"/>
    </location>
</feature>
<dbReference type="Gene3D" id="3.40.710.10">
    <property type="entry name" value="DD-peptidase/beta-lactamase superfamily"/>
    <property type="match status" value="1"/>
</dbReference>
<evidence type="ECO:0000313" key="3">
    <source>
        <dbReference type="EMBL" id="BAN01826.1"/>
    </source>
</evidence>
<organism evidence="3 4">
    <name type="scientific">Ilumatobacter coccineus (strain NBRC 103263 / KCTC 29153 / YM16-304)</name>
    <dbReference type="NCBI Taxonomy" id="1313172"/>
    <lineage>
        <taxon>Bacteria</taxon>
        <taxon>Bacillati</taxon>
        <taxon>Actinomycetota</taxon>
        <taxon>Acidimicrobiia</taxon>
        <taxon>Acidimicrobiales</taxon>
        <taxon>Ilumatobacteraceae</taxon>
        <taxon>Ilumatobacter</taxon>
    </lineage>
</organism>
<feature type="domain" description="Beta-lactamase-related" evidence="2">
    <location>
        <begin position="111"/>
        <end position="400"/>
    </location>
</feature>
<evidence type="ECO:0000313" key="4">
    <source>
        <dbReference type="Proteomes" id="UP000011863"/>
    </source>
</evidence>